<keyword evidence="4" id="KW-0378">Hydrolase</keyword>
<protein>
    <submittedName>
        <fullName evidence="4">Serine hydrolase domain-containing protein</fullName>
        <ecNumber evidence="4">3.-.-.-</ecNumber>
    </submittedName>
</protein>
<dbReference type="RefSeq" id="WP_290289664.1">
    <property type="nucleotide sequence ID" value="NZ_CP047211.1"/>
</dbReference>
<evidence type="ECO:0000259" key="3">
    <source>
        <dbReference type="Pfam" id="PF00144"/>
    </source>
</evidence>
<dbReference type="Pfam" id="PF00144">
    <property type="entry name" value="Beta-lactamase"/>
    <property type="match status" value="1"/>
</dbReference>
<evidence type="ECO:0000313" key="5">
    <source>
        <dbReference type="Proteomes" id="UP001595751"/>
    </source>
</evidence>
<dbReference type="SUPFAM" id="SSF56601">
    <property type="entry name" value="beta-lactamase/transpeptidase-like"/>
    <property type="match status" value="1"/>
</dbReference>
<evidence type="ECO:0000313" key="4">
    <source>
        <dbReference type="EMBL" id="MFC3850166.1"/>
    </source>
</evidence>
<gene>
    <name evidence="4" type="ORF">ACFORJ_08310</name>
</gene>
<sequence>MTAPKFISSLRGNMAAPIAALGVAVLSLAASVAVPPRPQLPDDAHGDQAIAETVRPHLDGVRREVAALVVDRDGAREALFGTTATTPYYIGSVTKLFTIELYNESVRRGEVAPDTTLGSLLPMEDSPAAMVTLDELAHHEGGFGEWGADDDFRPGVRDRLSARLLHTEPREHTTIDELYDRARRDPLTGRGNYHYSNIGIALLGHALAEAAETTYPELLKERLLEPLNMRYTGFPGPDNLNPPRGLEADGAHAPVWDLGAYAPAGGAVSTLMDLGLFARYVASSPDPDVGAPGSRAVHRGFRVTGLDGRRVLTKVGTVAGFQAVVLVDPEAGRTVVMLSDSWNAILDAAQALMSDENARQP</sequence>
<feature type="domain" description="Beta-lactamase-related" evidence="3">
    <location>
        <begin position="52"/>
        <end position="345"/>
    </location>
</feature>
<dbReference type="InterPro" id="IPR001466">
    <property type="entry name" value="Beta-lactam-related"/>
</dbReference>
<evidence type="ECO:0000256" key="1">
    <source>
        <dbReference type="ARBA" id="ARBA00004370"/>
    </source>
</evidence>
<dbReference type="InterPro" id="IPR012338">
    <property type="entry name" value="Beta-lactam/transpept-like"/>
</dbReference>
<keyword evidence="2" id="KW-0472">Membrane</keyword>
<organism evidence="4 5">
    <name type="scientific">Corynebacterium hansenii</name>
    <dbReference type="NCBI Taxonomy" id="394964"/>
    <lineage>
        <taxon>Bacteria</taxon>
        <taxon>Bacillati</taxon>
        <taxon>Actinomycetota</taxon>
        <taxon>Actinomycetes</taxon>
        <taxon>Mycobacteriales</taxon>
        <taxon>Corynebacteriaceae</taxon>
        <taxon>Corynebacterium</taxon>
    </lineage>
</organism>
<dbReference type="Proteomes" id="UP001595751">
    <property type="component" value="Unassembled WGS sequence"/>
</dbReference>
<name>A0ABV7ZPQ4_9CORY</name>
<accession>A0ABV7ZPQ4</accession>
<dbReference type="EMBL" id="JBHRZN010000002">
    <property type="protein sequence ID" value="MFC3850166.1"/>
    <property type="molecule type" value="Genomic_DNA"/>
</dbReference>
<dbReference type="PANTHER" id="PTHR46825">
    <property type="entry name" value="D-ALANYL-D-ALANINE-CARBOXYPEPTIDASE/ENDOPEPTIDASE AMPH"/>
    <property type="match status" value="1"/>
</dbReference>
<dbReference type="PANTHER" id="PTHR46825:SF11">
    <property type="entry name" value="PENICILLIN-BINDING PROTEIN 4"/>
    <property type="match status" value="1"/>
</dbReference>
<comment type="caution">
    <text evidence="4">The sequence shown here is derived from an EMBL/GenBank/DDBJ whole genome shotgun (WGS) entry which is preliminary data.</text>
</comment>
<comment type="subcellular location">
    <subcellularLocation>
        <location evidence="1">Membrane</location>
    </subcellularLocation>
</comment>
<keyword evidence="5" id="KW-1185">Reference proteome</keyword>
<dbReference type="EC" id="3.-.-.-" evidence="4"/>
<evidence type="ECO:0000256" key="2">
    <source>
        <dbReference type="ARBA" id="ARBA00023136"/>
    </source>
</evidence>
<dbReference type="InterPro" id="IPR050491">
    <property type="entry name" value="AmpC-like"/>
</dbReference>
<dbReference type="GO" id="GO:0016787">
    <property type="term" value="F:hydrolase activity"/>
    <property type="evidence" value="ECO:0007669"/>
    <property type="project" value="UniProtKB-KW"/>
</dbReference>
<proteinExistence type="predicted"/>
<reference evidence="5" key="1">
    <citation type="journal article" date="2019" name="Int. J. Syst. Evol. Microbiol.">
        <title>The Global Catalogue of Microorganisms (GCM) 10K type strain sequencing project: providing services to taxonomists for standard genome sequencing and annotation.</title>
        <authorList>
            <consortium name="The Broad Institute Genomics Platform"/>
            <consortium name="The Broad Institute Genome Sequencing Center for Infectious Disease"/>
            <person name="Wu L."/>
            <person name="Ma J."/>
        </authorList>
    </citation>
    <scope>NUCLEOTIDE SEQUENCE [LARGE SCALE GENOMIC DNA]</scope>
    <source>
        <strain evidence="5">CCUG 53252</strain>
    </source>
</reference>
<dbReference type="Gene3D" id="3.40.710.10">
    <property type="entry name" value="DD-peptidase/beta-lactamase superfamily"/>
    <property type="match status" value="1"/>
</dbReference>